<evidence type="ECO:0000256" key="7">
    <source>
        <dbReference type="SAM" id="Coils"/>
    </source>
</evidence>
<evidence type="ECO:0000256" key="6">
    <source>
        <dbReference type="ARBA" id="ARBA00023136"/>
    </source>
</evidence>
<dbReference type="Gene3D" id="3.30.565.10">
    <property type="entry name" value="Histidine kinase-like ATPase, C-terminal domain"/>
    <property type="match status" value="1"/>
</dbReference>
<keyword evidence="3" id="KW-0597">Phosphoprotein</keyword>
<feature type="transmembrane region" description="Helical" evidence="8">
    <location>
        <begin position="138"/>
        <end position="157"/>
    </location>
</feature>
<dbReference type="SUPFAM" id="SSF55785">
    <property type="entry name" value="PYP-like sensor domain (PAS domain)"/>
    <property type="match status" value="1"/>
</dbReference>
<dbReference type="EMBL" id="LGIA01000166">
    <property type="protein sequence ID" value="KOH44297.1"/>
    <property type="molecule type" value="Genomic_DNA"/>
</dbReference>
<feature type="coiled-coil region" evidence="7">
    <location>
        <begin position="302"/>
        <end position="333"/>
    </location>
</feature>
<dbReference type="SMART" id="SM00091">
    <property type="entry name" value="PAS"/>
    <property type="match status" value="1"/>
</dbReference>
<dbReference type="AlphaFoldDB" id="A0A0L8V7Y8"/>
<dbReference type="InterPro" id="IPR000014">
    <property type="entry name" value="PAS"/>
</dbReference>
<feature type="transmembrane region" description="Helical" evidence="8">
    <location>
        <begin position="32"/>
        <end position="50"/>
    </location>
</feature>
<feature type="transmembrane region" description="Helical" evidence="8">
    <location>
        <begin position="169"/>
        <end position="188"/>
    </location>
</feature>
<dbReference type="InterPro" id="IPR050351">
    <property type="entry name" value="BphY/WalK/GraS-like"/>
</dbReference>
<dbReference type="InterPro" id="IPR004358">
    <property type="entry name" value="Sig_transdc_His_kin-like_C"/>
</dbReference>
<dbReference type="SUPFAM" id="SSF47384">
    <property type="entry name" value="Homodimeric domain of signal transducing histidine kinase"/>
    <property type="match status" value="1"/>
</dbReference>
<dbReference type="Pfam" id="PF08448">
    <property type="entry name" value="PAS_4"/>
    <property type="match status" value="1"/>
</dbReference>
<dbReference type="Pfam" id="PF16927">
    <property type="entry name" value="HisKA_7TM"/>
    <property type="match status" value="1"/>
</dbReference>
<dbReference type="PANTHER" id="PTHR42878">
    <property type="entry name" value="TWO-COMPONENT HISTIDINE KINASE"/>
    <property type="match status" value="1"/>
</dbReference>
<proteinExistence type="predicted"/>
<gene>
    <name evidence="11" type="ORF">NC99_29150</name>
</gene>
<feature type="transmembrane region" description="Helical" evidence="8">
    <location>
        <begin position="62"/>
        <end position="83"/>
    </location>
</feature>
<dbReference type="GO" id="GO:0000155">
    <property type="term" value="F:phosphorelay sensor kinase activity"/>
    <property type="evidence" value="ECO:0007669"/>
    <property type="project" value="InterPro"/>
</dbReference>
<dbReference type="InterPro" id="IPR005467">
    <property type="entry name" value="His_kinase_dom"/>
</dbReference>
<dbReference type="InterPro" id="IPR003594">
    <property type="entry name" value="HATPase_dom"/>
</dbReference>
<keyword evidence="12" id="KW-1185">Reference proteome</keyword>
<dbReference type="InterPro" id="IPR036097">
    <property type="entry name" value="HisK_dim/P_sf"/>
</dbReference>
<dbReference type="GO" id="GO:0016020">
    <property type="term" value="C:membrane"/>
    <property type="evidence" value="ECO:0007669"/>
    <property type="project" value="UniProtKB-SubCell"/>
</dbReference>
<dbReference type="GO" id="GO:0000156">
    <property type="term" value="F:phosphorelay response regulator activity"/>
    <property type="evidence" value="ECO:0007669"/>
    <property type="project" value="TreeGrafter"/>
</dbReference>
<comment type="catalytic activity">
    <reaction evidence="1">
        <text>ATP + protein L-histidine = ADP + protein N-phospho-L-histidine.</text>
        <dbReference type="EC" id="2.7.13.3"/>
    </reaction>
</comment>
<dbReference type="InterPro" id="IPR003661">
    <property type="entry name" value="HisK_dim/P_dom"/>
</dbReference>
<dbReference type="NCBIfam" id="TIGR00229">
    <property type="entry name" value="sensory_box"/>
    <property type="match status" value="1"/>
</dbReference>
<keyword evidence="4 11" id="KW-0808">Transferase</keyword>
<dbReference type="InterPro" id="IPR013656">
    <property type="entry name" value="PAS_4"/>
</dbReference>
<dbReference type="InterPro" id="IPR035965">
    <property type="entry name" value="PAS-like_dom_sf"/>
</dbReference>
<dbReference type="InterPro" id="IPR000700">
    <property type="entry name" value="PAS-assoc_C"/>
</dbReference>
<evidence type="ECO:0000256" key="4">
    <source>
        <dbReference type="ARBA" id="ARBA00022679"/>
    </source>
</evidence>
<keyword evidence="5 11" id="KW-0418">Kinase</keyword>
<dbReference type="EC" id="2.7.13.3" evidence="2"/>
<dbReference type="Pfam" id="PF02518">
    <property type="entry name" value="HATPase_c"/>
    <property type="match status" value="1"/>
</dbReference>
<sequence length="551" mass="63059">MQLSTAIWAFFYGLEFATTDLQLKIFWSKFSYIGIVFAPVFFYFFSVYFASKQLKLSKALKAGLIGLAVLFLVSVFTNGFHSLHWVSYAIDPANNTTIYQYGISFWLVFVFCYTLLILSIANIIPLLFDFPKRFQGQILLLVLACFFPVVGNALYLFRIGPIVGFDWTPIFFVFSGIILTFINVRYGTFDLIPLARNKFLDMLPDGIAVVDRHQRIIDVNPAFLRLTQQKEIDVLGKLLEEAFPKRKSLIQQFADKETIEPIELEARINGDHVFFDLRVTALHDQRGQLSGRLITLRDITEKTVYEQKISRANQQLKLEIEEKEKLIADLDAFDHTVAHDLNNIIGAIVTSTDLLYYELEQKNYQNLEEVIELIQLSANKSFHVIKELLTLASVRQQDVKTDRLDMMKIFKESEQRLADMIKTSGAQIIKPRDWPSACGYGPWIEEVWVNFLSNAIKYGGTPPVIELGATQFYSENKVRYWIKDNGDGLTQSKQKKLFKKYERFNQTHIEGTGLGLSIVKRIVEKLGGEVGVISNGIPGEGCVFYFTLPQE</sequence>
<name>A0A0L8V7Y8_9BACT</name>
<dbReference type="CDD" id="cd00082">
    <property type="entry name" value="HisKA"/>
    <property type="match status" value="1"/>
</dbReference>
<evidence type="ECO:0000256" key="5">
    <source>
        <dbReference type="ARBA" id="ARBA00022777"/>
    </source>
</evidence>
<dbReference type="GO" id="GO:0007234">
    <property type="term" value="P:osmosensory signaling via phosphorelay pathway"/>
    <property type="evidence" value="ECO:0007669"/>
    <property type="project" value="TreeGrafter"/>
</dbReference>
<evidence type="ECO:0000256" key="2">
    <source>
        <dbReference type="ARBA" id="ARBA00012438"/>
    </source>
</evidence>
<evidence type="ECO:0000259" key="10">
    <source>
        <dbReference type="PROSITE" id="PS50113"/>
    </source>
</evidence>
<feature type="domain" description="PAC" evidence="10">
    <location>
        <begin position="257"/>
        <end position="311"/>
    </location>
</feature>
<dbReference type="InterPro" id="IPR031621">
    <property type="entry name" value="HisKA_7TM"/>
</dbReference>
<dbReference type="PANTHER" id="PTHR42878:SF15">
    <property type="entry name" value="BACTERIOPHYTOCHROME"/>
    <property type="match status" value="1"/>
</dbReference>
<organism evidence="11 12">
    <name type="scientific">Sunxiuqinia dokdonensis</name>
    <dbReference type="NCBI Taxonomy" id="1409788"/>
    <lineage>
        <taxon>Bacteria</taxon>
        <taxon>Pseudomonadati</taxon>
        <taxon>Bacteroidota</taxon>
        <taxon>Bacteroidia</taxon>
        <taxon>Marinilabiliales</taxon>
        <taxon>Prolixibacteraceae</taxon>
        <taxon>Sunxiuqinia</taxon>
    </lineage>
</organism>
<keyword evidence="6 8" id="KW-0472">Membrane</keyword>
<dbReference type="SMART" id="SM00387">
    <property type="entry name" value="HATPase_c"/>
    <property type="match status" value="1"/>
</dbReference>
<accession>A0A0L8V7Y8</accession>
<protein>
    <recommendedName>
        <fullName evidence="2">histidine kinase</fullName>
        <ecNumber evidence="2">2.7.13.3</ecNumber>
    </recommendedName>
</protein>
<evidence type="ECO:0000313" key="11">
    <source>
        <dbReference type="EMBL" id="KOH44297.1"/>
    </source>
</evidence>
<dbReference type="STRING" id="1409788.NC99_29150"/>
<keyword evidence="8" id="KW-0812">Transmembrane</keyword>
<evidence type="ECO:0000256" key="1">
    <source>
        <dbReference type="ARBA" id="ARBA00000085"/>
    </source>
</evidence>
<feature type="domain" description="Histidine kinase" evidence="9">
    <location>
        <begin position="336"/>
        <end position="551"/>
    </location>
</feature>
<dbReference type="Gene3D" id="3.30.450.20">
    <property type="entry name" value="PAS domain"/>
    <property type="match status" value="1"/>
</dbReference>
<dbReference type="PRINTS" id="PR00344">
    <property type="entry name" value="BCTRLSENSOR"/>
</dbReference>
<dbReference type="InterPro" id="IPR036890">
    <property type="entry name" value="HATPase_C_sf"/>
</dbReference>
<evidence type="ECO:0000256" key="8">
    <source>
        <dbReference type="SAM" id="Phobius"/>
    </source>
</evidence>
<feature type="transmembrane region" description="Helical" evidence="8">
    <location>
        <begin position="103"/>
        <end position="126"/>
    </location>
</feature>
<dbReference type="CDD" id="cd00130">
    <property type="entry name" value="PAS"/>
    <property type="match status" value="1"/>
</dbReference>
<dbReference type="GO" id="GO:0030295">
    <property type="term" value="F:protein kinase activator activity"/>
    <property type="evidence" value="ECO:0007669"/>
    <property type="project" value="TreeGrafter"/>
</dbReference>
<dbReference type="Gene3D" id="1.10.287.130">
    <property type="match status" value="1"/>
</dbReference>
<dbReference type="SUPFAM" id="SSF55874">
    <property type="entry name" value="ATPase domain of HSP90 chaperone/DNA topoisomerase II/histidine kinase"/>
    <property type="match status" value="1"/>
</dbReference>
<dbReference type="PROSITE" id="PS50113">
    <property type="entry name" value="PAC"/>
    <property type="match status" value="1"/>
</dbReference>
<dbReference type="Proteomes" id="UP000036958">
    <property type="component" value="Unassembled WGS sequence"/>
</dbReference>
<reference evidence="12" key="1">
    <citation type="submission" date="2015-07" db="EMBL/GenBank/DDBJ databases">
        <title>Genome sequencing of Sunxiuqinia dokdonensis strain SK.</title>
        <authorList>
            <person name="Ahn S."/>
            <person name="Kim B.-C."/>
        </authorList>
    </citation>
    <scope>NUCLEOTIDE SEQUENCE [LARGE SCALE GENOMIC DNA]</scope>
    <source>
        <strain evidence="12">SK</strain>
    </source>
</reference>
<evidence type="ECO:0000259" key="9">
    <source>
        <dbReference type="PROSITE" id="PS50109"/>
    </source>
</evidence>
<keyword evidence="8" id="KW-1133">Transmembrane helix</keyword>
<keyword evidence="7" id="KW-0175">Coiled coil</keyword>
<evidence type="ECO:0000313" key="12">
    <source>
        <dbReference type="Proteomes" id="UP000036958"/>
    </source>
</evidence>
<comment type="caution">
    <text evidence="11">The sequence shown here is derived from an EMBL/GenBank/DDBJ whole genome shotgun (WGS) entry which is preliminary data.</text>
</comment>
<evidence type="ECO:0000256" key="3">
    <source>
        <dbReference type="ARBA" id="ARBA00022553"/>
    </source>
</evidence>
<dbReference type="PROSITE" id="PS50109">
    <property type="entry name" value="HIS_KIN"/>
    <property type="match status" value="1"/>
</dbReference>